<keyword evidence="1" id="KW-0812">Transmembrane</keyword>
<evidence type="ECO:0000313" key="3">
    <source>
        <dbReference type="Proteomes" id="UP000593575"/>
    </source>
</evidence>
<sequence length="48" mass="5847">MIFFMCLEIAMRQKRFGDSWYLKVAVSLIPIFWVGLHITYNFMRVWTS</sequence>
<protein>
    <submittedName>
        <fullName evidence="2">Uncharacterized protein</fullName>
    </submittedName>
</protein>
<organism evidence="2 3">
    <name type="scientific">Gossypium armourianum</name>
    <dbReference type="NCBI Taxonomy" id="34283"/>
    <lineage>
        <taxon>Eukaryota</taxon>
        <taxon>Viridiplantae</taxon>
        <taxon>Streptophyta</taxon>
        <taxon>Embryophyta</taxon>
        <taxon>Tracheophyta</taxon>
        <taxon>Spermatophyta</taxon>
        <taxon>Magnoliopsida</taxon>
        <taxon>eudicotyledons</taxon>
        <taxon>Gunneridae</taxon>
        <taxon>Pentapetalae</taxon>
        <taxon>rosids</taxon>
        <taxon>malvids</taxon>
        <taxon>Malvales</taxon>
        <taxon>Malvaceae</taxon>
        <taxon>Malvoideae</taxon>
        <taxon>Gossypium</taxon>
    </lineage>
</organism>
<accession>A0A7J9JN58</accession>
<keyword evidence="1" id="KW-0472">Membrane</keyword>
<feature type="transmembrane region" description="Helical" evidence="1">
    <location>
        <begin position="20"/>
        <end position="40"/>
    </location>
</feature>
<proteinExistence type="predicted"/>
<evidence type="ECO:0000313" key="2">
    <source>
        <dbReference type="EMBL" id="MBA0835622.1"/>
    </source>
</evidence>
<evidence type="ECO:0000256" key="1">
    <source>
        <dbReference type="SAM" id="Phobius"/>
    </source>
</evidence>
<dbReference type="AlphaFoldDB" id="A0A7J9JN58"/>
<dbReference type="EMBL" id="JABFAE010000009">
    <property type="protein sequence ID" value="MBA0835622.1"/>
    <property type="molecule type" value="Genomic_DNA"/>
</dbReference>
<comment type="caution">
    <text evidence="2">The sequence shown here is derived from an EMBL/GenBank/DDBJ whole genome shotgun (WGS) entry which is preliminary data.</text>
</comment>
<name>A0A7J9JN58_9ROSI</name>
<gene>
    <name evidence="2" type="ORF">Goarm_007893</name>
</gene>
<keyword evidence="3" id="KW-1185">Reference proteome</keyword>
<dbReference type="Proteomes" id="UP000593575">
    <property type="component" value="Unassembled WGS sequence"/>
</dbReference>
<reference evidence="2 3" key="1">
    <citation type="journal article" date="2019" name="Genome Biol. Evol.">
        <title>Insights into the evolution of the New World diploid cottons (Gossypium, subgenus Houzingenia) based on genome sequencing.</title>
        <authorList>
            <person name="Grover C.E."/>
            <person name="Arick M.A. 2nd"/>
            <person name="Thrash A."/>
            <person name="Conover J.L."/>
            <person name="Sanders W.S."/>
            <person name="Peterson D.G."/>
            <person name="Frelichowski J.E."/>
            <person name="Scheffler J.A."/>
            <person name="Scheffler B.E."/>
            <person name="Wendel J.F."/>
        </authorList>
    </citation>
    <scope>NUCLEOTIDE SEQUENCE [LARGE SCALE GENOMIC DNA]</scope>
    <source>
        <strain evidence="2">6</strain>
        <tissue evidence="2">Leaf</tissue>
    </source>
</reference>
<keyword evidence="1" id="KW-1133">Transmembrane helix</keyword>